<dbReference type="InterPro" id="IPR036565">
    <property type="entry name" value="Mur-like_cat_sf"/>
</dbReference>
<dbReference type="SUPFAM" id="SSF53244">
    <property type="entry name" value="MurD-like peptide ligases, peptide-binding domain"/>
    <property type="match status" value="1"/>
</dbReference>
<feature type="transmembrane region" description="Helical" evidence="4">
    <location>
        <begin position="123"/>
        <end position="143"/>
    </location>
</feature>
<evidence type="ECO:0000256" key="1">
    <source>
        <dbReference type="ARBA" id="ARBA00022598"/>
    </source>
</evidence>
<dbReference type="InterPro" id="IPR013221">
    <property type="entry name" value="Mur_ligase_cen"/>
</dbReference>
<evidence type="ECO:0000313" key="7">
    <source>
        <dbReference type="EMBL" id="PIR74487.1"/>
    </source>
</evidence>
<dbReference type="SUPFAM" id="SSF53623">
    <property type="entry name" value="MurD-like peptide ligases, catalytic domain"/>
    <property type="match status" value="1"/>
</dbReference>
<evidence type="ECO:0000259" key="5">
    <source>
        <dbReference type="Pfam" id="PF02875"/>
    </source>
</evidence>
<dbReference type="Pfam" id="PF02875">
    <property type="entry name" value="Mur_ligase_C"/>
    <property type="match status" value="1"/>
</dbReference>
<dbReference type="InterPro" id="IPR036615">
    <property type="entry name" value="Mur_ligase_C_dom_sf"/>
</dbReference>
<dbReference type="GO" id="GO:0005524">
    <property type="term" value="F:ATP binding"/>
    <property type="evidence" value="ECO:0007669"/>
    <property type="project" value="UniProtKB-KW"/>
</dbReference>
<feature type="domain" description="Mur ligase C-terminal" evidence="5">
    <location>
        <begin position="444"/>
        <end position="560"/>
    </location>
</feature>
<evidence type="ECO:0000256" key="2">
    <source>
        <dbReference type="ARBA" id="ARBA00022741"/>
    </source>
</evidence>
<dbReference type="InterPro" id="IPR004101">
    <property type="entry name" value="Mur_ligase_C"/>
</dbReference>
<dbReference type="Gene3D" id="3.90.190.20">
    <property type="entry name" value="Mur ligase, C-terminal domain"/>
    <property type="match status" value="1"/>
</dbReference>
<name>A0A2H0TSV0_9BACT</name>
<feature type="transmembrane region" description="Helical" evidence="4">
    <location>
        <begin position="95"/>
        <end position="117"/>
    </location>
</feature>
<feature type="transmembrane region" description="Helical" evidence="4">
    <location>
        <begin position="179"/>
        <end position="204"/>
    </location>
</feature>
<dbReference type="InterPro" id="IPR051046">
    <property type="entry name" value="MurCDEF_CellWall_CoF430Synth"/>
</dbReference>
<organism evidence="7 8">
    <name type="scientific">Candidatus Magasanikbacteria bacterium CG10_big_fil_rev_8_21_14_0_10_47_10</name>
    <dbReference type="NCBI Taxonomy" id="1974652"/>
    <lineage>
        <taxon>Bacteria</taxon>
        <taxon>Candidatus Magasanikiibacteriota</taxon>
    </lineage>
</organism>
<keyword evidence="4" id="KW-1133">Transmembrane helix</keyword>
<dbReference type="Proteomes" id="UP000230154">
    <property type="component" value="Unassembled WGS sequence"/>
</dbReference>
<dbReference type="PANTHER" id="PTHR43024:SF1">
    <property type="entry name" value="UDP-N-ACETYLMURAMOYL-TRIPEPTIDE--D-ALANYL-D-ALANINE LIGASE"/>
    <property type="match status" value="1"/>
</dbReference>
<feature type="domain" description="Mur ligase central" evidence="6">
    <location>
        <begin position="227"/>
        <end position="417"/>
    </location>
</feature>
<keyword evidence="1" id="KW-0436">Ligase</keyword>
<sequence length="578" mass="65048">MGKKSLRANSTLFIIHYSERLSRPTSSQQKCIMRSYSYSSMITLSYLLQPHIFALFFLWIITVIPAYLRFVYTIQLKEYRADRLTDFFKTAQGHTFLLSYDVTGRLIFGLAVYTLLHGSLHPHAIYTIILVIDAVILFRKTYLSGLPRPAITKKAFFVVIAAVLLEELIISTLHIHEGFFIIAMSRLLIVLLVTVIFNIPTVAVKKMYTHMASRKLTRYPHLVVIGVTGSYGKSSVKEFLAHILSQSNSVIKTPQNTNTEIGIAKFILATDFAAAKYFVCEMGAYRVGEIGTISRMVKPTIGILTAISEQHLALFGSLKQTQRTKYELLRSIPGNGYVVTNSDNTYCTEFLHTLSAKSIETFGLDKEYAPDFLITEVHASLKGMRFQYSYGDKKWTIQTPVIGAHHATNIAPAIMVARHEGMPMRDIIAACESLPTNAHGSLQIFDANAATIIDDHYNSNTTGFRSALDVLAAHPSERKRIVITRGMMELGDKTREEHERMGEEIAFTADELIVISPDNYTALKDGVGIKYRTQVQLITEHDVLEKYVIDALGSDAVILIENRLPDHIYARIQEYKNK</sequence>
<evidence type="ECO:0000256" key="3">
    <source>
        <dbReference type="ARBA" id="ARBA00022840"/>
    </source>
</evidence>
<evidence type="ECO:0008006" key="9">
    <source>
        <dbReference type="Google" id="ProtNLM"/>
    </source>
</evidence>
<keyword evidence="3" id="KW-0067">ATP-binding</keyword>
<reference evidence="8" key="1">
    <citation type="submission" date="2017-09" db="EMBL/GenBank/DDBJ databases">
        <title>Depth-based differentiation of microbial function through sediment-hosted aquifers and enrichment of novel symbionts in the deep terrestrial subsurface.</title>
        <authorList>
            <person name="Probst A.J."/>
            <person name="Ladd B."/>
            <person name="Jarett J.K."/>
            <person name="Geller-Mcgrath D.E."/>
            <person name="Sieber C.M.K."/>
            <person name="Emerson J.B."/>
            <person name="Anantharaman K."/>
            <person name="Thomas B.C."/>
            <person name="Malmstrom R."/>
            <person name="Stieglmeier M."/>
            <person name="Klingl A."/>
            <person name="Woyke T."/>
            <person name="Ryan C.M."/>
            <person name="Banfield J.F."/>
        </authorList>
    </citation>
    <scope>NUCLEOTIDE SEQUENCE [LARGE SCALE GENOMIC DNA]</scope>
</reference>
<accession>A0A2H0TSV0</accession>
<dbReference type="Gene3D" id="3.40.1190.10">
    <property type="entry name" value="Mur-like, catalytic domain"/>
    <property type="match status" value="1"/>
</dbReference>
<feature type="transmembrane region" description="Helical" evidence="4">
    <location>
        <begin position="52"/>
        <end position="74"/>
    </location>
</feature>
<dbReference type="GO" id="GO:0016881">
    <property type="term" value="F:acid-amino acid ligase activity"/>
    <property type="evidence" value="ECO:0007669"/>
    <property type="project" value="InterPro"/>
</dbReference>
<dbReference type="AlphaFoldDB" id="A0A2H0TSV0"/>
<feature type="transmembrane region" description="Helical" evidence="4">
    <location>
        <begin position="155"/>
        <end position="173"/>
    </location>
</feature>
<proteinExistence type="predicted"/>
<keyword evidence="4" id="KW-0812">Transmembrane</keyword>
<evidence type="ECO:0000259" key="6">
    <source>
        <dbReference type="Pfam" id="PF08245"/>
    </source>
</evidence>
<dbReference type="PANTHER" id="PTHR43024">
    <property type="entry name" value="UDP-N-ACETYLMURAMOYL-TRIPEPTIDE--D-ALANYL-D-ALANINE LIGASE"/>
    <property type="match status" value="1"/>
</dbReference>
<comment type="caution">
    <text evidence="7">The sequence shown here is derived from an EMBL/GenBank/DDBJ whole genome shotgun (WGS) entry which is preliminary data.</text>
</comment>
<keyword evidence="4" id="KW-0472">Membrane</keyword>
<dbReference type="EMBL" id="PFCB01000020">
    <property type="protein sequence ID" value="PIR74487.1"/>
    <property type="molecule type" value="Genomic_DNA"/>
</dbReference>
<keyword evidence="2" id="KW-0547">Nucleotide-binding</keyword>
<gene>
    <name evidence="7" type="ORF">COU35_02300</name>
</gene>
<protein>
    <recommendedName>
        <fullName evidence="9">UDP-N-acetylmuramoyl-tripeptide--D-alanyl-D-alanine ligase</fullName>
    </recommendedName>
</protein>
<evidence type="ECO:0000313" key="8">
    <source>
        <dbReference type="Proteomes" id="UP000230154"/>
    </source>
</evidence>
<evidence type="ECO:0000256" key="4">
    <source>
        <dbReference type="SAM" id="Phobius"/>
    </source>
</evidence>
<dbReference type="Pfam" id="PF08245">
    <property type="entry name" value="Mur_ligase_M"/>
    <property type="match status" value="1"/>
</dbReference>